<name>A0A5A7V270_CUCMM</name>
<evidence type="ECO:0000313" key="2">
    <source>
        <dbReference type="EMBL" id="TYJ97244.1"/>
    </source>
</evidence>
<dbReference type="EMBL" id="SSTE01005811">
    <property type="protein sequence ID" value="KAA0059985.1"/>
    <property type="molecule type" value="Genomic_DNA"/>
</dbReference>
<organism evidence="1 3">
    <name type="scientific">Cucumis melo var. makuwa</name>
    <name type="common">Oriental melon</name>
    <dbReference type="NCBI Taxonomy" id="1194695"/>
    <lineage>
        <taxon>Eukaryota</taxon>
        <taxon>Viridiplantae</taxon>
        <taxon>Streptophyta</taxon>
        <taxon>Embryophyta</taxon>
        <taxon>Tracheophyta</taxon>
        <taxon>Spermatophyta</taxon>
        <taxon>Magnoliopsida</taxon>
        <taxon>eudicotyledons</taxon>
        <taxon>Gunneridae</taxon>
        <taxon>Pentapetalae</taxon>
        <taxon>rosids</taxon>
        <taxon>fabids</taxon>
        <taxon>Cucurbitales</taxon>
        <taxon>Cucurbitaceae</taxon>
        <taxon>Benincaseae</taxon>
        <taxon>Cucumis</taxon>
    </lineage>
</organism>
<dbReference type="AlphaFoldDB" id="A0A5A7V270"/>
<proteinExistence type="predicted"/>
<accession>A0A5A7V270</accession>
<dbReference type="Proteomes" id="UP000321393">
    <property type="component" value="Unassembled WGS sequence"/>
</dbReference>
<reference evidence="3 4" key="1">
    <citation type="submission" date="2019-08" db="EMBL/GenBank/DDBJ databases">
        <title>Draft genome sequences of two oriental melons (Cucumis melo L. var makuwa).</title>
        <authorList>
            <person name="Kwon S.-Y."/>
        </authorList>
    </citation>
    <scope>NUCLEOTIDE SEQUENCE [LARGE SCALE GENOMIC DNA]</scope>
    <source>
        <strain evidence="4">cv. Chang Bougi</strain>
        <strain evidence="3">cv. SW 3</strain>
        <tissue evidence="1">Leaf</tissue>
    </source>
</reference>
<evidence type="ECO:0000313" key="4">
    <source>
        <dbReference type="Proteomes" id="UP000321947"/>
    </source>
</evidence>
<sequence>MPVQEEVGTRSVVKDAENALSASETHISDMDSDDLDNIPLTRLLKKSSILDVAIEKSTDPILSLHSQESSSSYDFLKLNL</sequence>
<dbReference type="EMBL" id="SSTD01018933">
    <property type="protein sequence ID" value="TYJ97244.1"/>
    <property type="molecule type" value="Genomic_DNA"/>
</dbReference>
<comment type="caution">
    <text evidence="1">The sequence shown here is derived from an EMBL/GenBank/DDBJ whole genome shotgun (WGS) entry which is preliminary data.</text>
</comment>
<dbReference type="Proteomes" id="UP000321947">
    <property type="component" value="Unassembled WGS sequence"/>
</dbReference>
<evidence type="ECO:0000313" key="3">
    <source>
        <dbReference type="Proteomes" id="UP000321393"/>
    </source>
</evidence>
<protein>
    <submittedName>
        <fullName evidence="1">Envelope-like protein</fullName>
    </submittedName>
</protein>
<gene>
    <name evidence="2" type="ORF">E5676_scaffold194G00350</name>
    <name evidence="1" type="ORF">E6C27_scaffold340G00270</name>
</gene>
<evidence type="ECO:0000313" key="1">
    <source>
        <dbReference type="EMBL" id="KAA0059985.1"/>
    </source>
</evidence>